<sequence>MRRPNFIVFITDQQRAEHLGCYGDPTVRTPHLDGLAAKGVRFTRFHVATPICQPNRACLVTGQQPSVNGVRQNGIPLDLDSVTFADALRGAGYRSGYIGKAHFQNVTDIPAPERRQGGEGETLPDALGHSLRRQRDGDAYRWEVRRRWAETPDLALPMPYYGFEHVRLCIGHGDQVEGHYSGWLRERHADPDALRGPANALPDERVTAPQCWRTALPEGSYPTAYVAEQACAFLDDQDDETPFVLVVSFPDPHHPFTPPGRYWSMYDPDEVVLPATAGRSVEAIADLPDAALAAYRWGRDEPDSHWPLSLSERQLREIIALNYGSISMVDDAVGQVLGRLDERGLAEDTVVAFTSDHGDYMGDHGTVLKLGLHFQSVVRVPLIWHDPHSSEAGGSVSGRLGSAIDLAPTLLQRAGLKTPIGMQGRDLFDAQRPAPPVLIEDAGIQVFRDGDADSGITTLVTEDWRLSLFEGEEGGELYHLAEDPHETRNLWGDPAHQGTRMALLEALARRMIELRDKRLSATARA</sequence>
<evidence type="ECO:0000256" key="1">
    <source>
        <dbReference type="ARBA" id="ARBA00022723"/>
    </source>
</evidence>
<dbReference type="GO" id="GO:0008484">
    <property type="term" value="F:sulfuric ester hydrolase activity"/>
    <property type="evidence" value="ECO:0007669"/>
    <property type="project" value="TreeGrafter"/>
</dbReference>
<dbReference type="InterPro" id="IPR017850">
    <property type="entry name" value="Alkaline_phosphatase_core_sf"/>
</dbReference>
<accession>A0A7W5C016</accession>
<dbReference type="SUPFAM" id="SSF53649">
    <property type="entry name" value="Alkaline phosphatase-like"/>
    <property type="match status" value="1"/>
</dbReference>
<name>A0A7W5C016_9GAMM</name>
<dbReference type="Proteomes" id="UP000525987">
    <property type="component" value="Unassembled WGS sequence"/>
</dbReference>
<protein>
    <submittedName>
        <fullName evidence="4">Arylsulfatase A-like enzyme</fullName>
    </submittedName>
</protein>
<evidence type="ECO:0000259" key="3">
    <source>
        <dbReference type="Pfam" id="PF00884"/>
    </source>
</evidence>
<comment type="caution">
    <text evidence="4">The sequence shown here is derived from an EMBL/GenBank/DDBJ whole genome shotgun (WGS) entry which is preliminary data.</text>
</comment>
<dbReference type="Pfam" id="PF00884">
    <property type="entry name" value="Sulfatase"/>
    <property type="match status" value="1"/>
</dbReference>
<gene>
    <name evidence="4" type="ORF">FHR96_002267</name>
</gene>
<keyword evidence="5" id="KW-1185">Reference proteome</keyword>
<dbReference type="AlphaFoldDB" id="A0A7W5C016"/>
<evidence type="ECO:0000313" key="5">
    <source>
        <dbReference type="Proteomes" id="UP000525987"/>
    </source>
</evidence>
<dbReference type="GO" id="GO:0005737">
    <property type="term" value="C:cytoplasm"/>
    <property type="evidence" value="ECO:0007669"/>
    <property type="project" value="TreeGrafter"/>
</dbReference>
<keyword evidence="2" id="KW-0378">Hydrolase</keyword>
<evidence type="ECO:0000313" key="4">
    <source>
        <dbReference type="EMBL" id="MBB3141388.1"/>
    </source>
</evidence>
<keyword evidence="1" id="KW-0479">Metal-binding</keyword>
<dbReference type="Gene3D" id="3.40.720.10">
    <property type="entry name" value="Alkaline Phosphatase, subunit A"/>
    <property type="match status" value="1"/>
</dbReference>
<proteinExistence type="predicted"/>
<dbReference type="GO" id="GO:0046872">
    <property type="term" value="F:metal ion binding"/>
    <property type="evidence" value="ECO:0007669"/>
    <property type="project" value="UniProtKB-KW"/>
</dbReference>
<dbReference type="PANTHER" id="PTHR45953">
    <property type="entry name" value="IDURONATE 2-SULFATASE"/>
    <property type="match status" value="1"/>
</dbReference>
<organism evidence="4 5">
    <name type="scientific">Halomonas organivorans</name>
    <dbReference type="NCBI Taxonomy" id="257772"/>
    <lineage>
        <taxon>Bacteria</taxon>
        <taxon>Pseudomonadati</taxon>
        <taxon>Pseudomonadota</taxon>
        <taxon>Gammaproteobacteria</taxon>
        <taxon>Oceanospirillales</taxon>
        <taxon>Halomonadaceae</taxon>
        <taxon>Halomonas</taxon>
    </lineage>
</organism>
<dbReference type="InterPro" id="IPR000917">
    <property type="entry name" value="Sulfatase_N"/>
</dbReference>
<dbReference type="RefSeq" id="WP_183387766.1">
    <property type="nucleotide sequence ID" value="NZ_JACHXM010000009.1"/>
</dbReference>
<evidence type="ECO:0000256" key="2">
    <source>
        <dbReference type="ARBA" id="ARBA00022801"/>
    </source>
</evidence>
<feature type="domain" description="Sulfatase N-terminal" evidence="3">
    <location>
        <begin position="4"/>
        <end position="415"/>
    </location>
</feature>
<reference evidence="4 5" key="1">
    <citation type="submission" date="2020-08" db="EMBL/GenBank/DDBJ databases">
        <title>Genomic Encyclopedia of Type Strains, Phase III (KMG-III): the genomes of soil and plant-associated and newly described type strains.</title>
        <authorList>
            <person name="Whitman W."/>
        </authorList>
    </citation>
    <scope>NUCLEOTIDE SEQUENCE [LARGE SCALE GENOMIC DNA]</scope>
    <source>
        <strain evidence="4 5">CECT 5995</strain>
    </source>
</reference>
<dbReference type="EMBL" id="JACHXM010000009">
    <property type="protein sequence ID" value="MBB3141388.1"/>
    <property type="molecule type" value="Genomic_DNA"/>
</dbReference>
<dbReference type="PANTHER" id="PTHR45953:SF1">
    <property type="entry name" value="IDURONATE 2-SULFATASE"/>
    <property type="match status" value="1"/>
</dbReference>